<evidence type="ECO:0000256" key="17">
    <source>
        <dbReference type="ARBA" id="ARBA00023285"/>
    </source>
</evidence>
<accession>A0A0P6XW93</accession>
<dbReference type="UniPathway" id="UPA00051">
    <property type="reaction ID" value="UER00081"/>
</dbReference>
<keyword evidence="9 20" id="KW-0028">Amino-acid biosynthesis</keyword>
<dbReference type="PANTHER" id="PTHR45833:SF1">
    <property type="entry name" value="METHIONINE SYNTHASE"/>
    <property type="match status" value="1"/>
</dbReference>
<comment type="domain">
    <text evidence="20">Modular enzyme with four functionally distinct domains. The isolated Hcy-binding domain catalyzes methyl transfer from free methylcobalamin to homocysteine. The Hcy-binding domain in association with the pterin-binding domain catalyzes the methylation of cob(I)alamin by methyltetrahydrofolate and the methylation of homocysteine. The B12-binding domain binds the cofactor. The AdoMet activation domain binds S-adenosyl-L-methionine. Under aerobic conditions cob(I)alamin can be converted to inactive cob(II)alamin. Reductive methylation by S-adenosyl-L-methionine and flavodoxin regenerates methylcobalamin.</text>
</comment>
<evidence type="ECO:0000256" key="19">
    <source>
        <dbReference type="NCBIfam" id="TIGR02082"/>
    </source>
</evidence>
<dbReference type="EMBL" id="LGKO01000002">
    <property type="protein sequence ID" value="KPL84451.1"/>
    <property type="molecule type" value="Genomic_DNA"/>
</dbReference>
<dbReference type="GO" id="GO:0050667">
    <property type="term" value="P:homocysteine metabolic process"/>
    <property type="evidence" value="ECO:0007669"/>
    <property type="project" value="TreeGrafter"/>
</dbReference>
<feature type="binding site" evidence="22">
    <location>
        <begin position="751"/>
        <end position="755"/>
    </location>
    <ligand>
        <name>methylcob(III)alamin</name>
        <dbReference type="ChEBI" id="CHEBI:28115"/>
    </ligand>
</feature>
<dbReference type="SUPFAM" id="SSF51717">
    <property type="entry name" value="Dihydropteroate synthetase-like"/>
    <property type="match status" value="1"/>
</dbReference>
<keyword evidence="12 20" id="KW-0949">S-adenosyl-L-methionine</keyword>
<evidence type="ECO:0000259" key="26">
    <source>
        <dbReference type="PROSITE" id="PS50974"/>
    </source>
</evidence>
<dbReference type="SUPFAM" id="SSF82282">
    <property type="entry name" value="Homocysteine S-methyltransferase"/>
    <property type="match status" value="1"/>
</dbReference>
<evidence type="ECO:0000256" key="11">
    <source>
        <dbReference type="ARBA" id="ARBA00022679"/>
    </source>
</evidence>
<comment type="catalytic activity">
    <reaction evidence="1 20">
        <text>(6S)-5-methyl-5,6,7,8-tetrahydrofolate + L-homocysteine = (6S)-5,6,7,8-tetrahydrofolate + L-methionine</text>
        <dbReference type="Rhea" id="RHEA:11172"/>
        <dbReference type="ChEBI" id="CHEBI:18608"/>
        <dbReference type="ChEBI" id="CHEBI:57453"/>
        <dbReference type="ChEBI" id="CHEBI:57844"/>
        <dbReference type="ChEBI" id="CHEBI:58199"/>
        <dbReference type="EC" id="2.1.1.13"/>
    </reaction>
</comment>
<dbReference type="FunFam" id="3.20.20.330:FF:000001">
    <property type="entry name" value="Methionine synthase"/>
    <property type="match status" value="1"/>
</dbReference>
<protein>
    <recommendedName>
        <fullName evidence="7 19">Methionine synthase</fullName>
        <ecNumber evidence="6 19">2.1.1.13</ecNumber>
    </recommendedName>
    <alternativeName>
        <fullName evidence="20">5-methyltetrahydrofolate--homocysteine methyltransferase</fullName>
    </alternativeName>
</protein>
<dbReference type="PROSITE" id="PS51337">
    <property type="entry name" value="B12_BINDING_NTER"/>
    <property type="match status" value="1"/>
</dbReference>
<feature type="binding site" evidence="22">
    <location>
        <begin position="1162"/>
        <end position="1163"/>
    </location>
    <ligand>
        <name>S-adenosyl-L-methionine</name>
        <dbReference type="ChEBI" id="CHEBI:59789"/>
    </ligand>
</feature>
<dbReference type="InterPro" id="IPR003726">
    <property type="entry name" value="HCY_dom"/>
</dbReference>
<feature type="domain" description="Hcy-binding" evidence="24">
    <location>
        <begin position="12"/>
        <end position="321"/>
    </location>
</feature>
<feature type="domain" description="B12-binding" evidence="27">
    <location>
        <begin position="741"/>
        <end position="880"/>
    </location>
</feature>
<dbReference type="InterPro" id="IPR037010">
    <property type="entry name" value="VitB12-dep_Met_synth_activ_sf"/>
</dbReference>
<dbReference type="PROSITE" id="PS50972">
    <property type="entry name" value="PTERIN_BINDING"/>
    <property type="match status" value="1"/>
</dbReference>
<dbReference type="STRING" id="869279.SE15_04940"/>
<dbReference type="RefSeq" id="WP_054520972.1">
    <property type="nucleotide sequence ID" value="NZ_LGKO01000002.1"/>
</dbReference>
<comment type="similarity">
    <text evidence="5">Belongs to the vitamin-B12 dependent methionine synthase family.</text>
</comment>
<proteinExistence type="inferred from homology"/>
<dbReference type="Gene3D" id="3.20.20.330">
    <property type="entry name" value="Homocysteine-binding-like domain"/>
    <property type="match status" value="1"/>
</dbReference>
<evidence type="ECO:0000259" key="25">
    <source>
        <dbReference type="PROSITE" id="PS50972"/>
    </source>
</evidence>
<dbReference type="PATRIC" id="fig|869279.4.peg.997"/>
<feature type="binding site" evidence="22">
    <location>
        <position position="1107"/>
    </location>
    <ligand>
        <name>S-adenosyl-L-methionine</name>
        <dbReference type="ChEBI" id="CHEBI:59789"/>
    </ligand>
</feature>
<evidence type="ECO:0000256" key="12">
    <source>
        <dbReference type="ARBA" id="ARBA00022691"/>
    </source>
</evidence>
<keyword evidence="30" id="KW-1185">Reference proteome</keyword>
<keyword evidence="15 20" id="KW-0862">Zinc</keyword>
<dbReference type="EC" id="2.1.1.13" evidence="6 19"/>
<sequence>MQNLKKHRQYTNRRYLDALSERVLIYDGAMGTNLQKMNLTPAHFGGERYVGCNDYLVITYPQAIEQVHRSFLEVGVDVIETCTFRSNRITLSEYGLQDKVIEINRRAAALARRLADEYSTTAHPRFVAGSMGPTGKLPSMDDPELSNVSFDELVDVFREQAVGLIQGGVDVLLIETSQDILEVKAAILGIQKAFEETGIYLPIQAQVTLDTTGRMLLGTDISAVLAILEGLAIDVIGLNCSTGPDYMREPIRYLGEHASLPVSCIPNAGLPLNVDGQAVYPLEPEHFADELVEFVEKYHINVVGGCCGTTPSHLKRLVERLGRRPAPPRPILNFPQLASAIQAMPMLQEPKPFLIGERLNTQGSQKFKQLILEERYDEILTLARQQINSGAHALDICVALTERGDEVETMRKVIKRLAPLVRVPLVIDTTEPEVMEVALKTAPGRCMLNSTHLEGGQAKADRVFELAKRYNAAVIVLTIDENGMAKTAEAKLAVAKRIYQIAVEEHGLRPQDLVFDALTFTLATGDPEFARSAIETLEGIRLIKAELPGVLTSLGISNVSFGLAPRARAVLNSVMLYHAVQAGLDMAIVNPAHIKPYAEIPEEERRLAEDVVFNRHPEALQRFIAYMESASGEESGKRESEQSALSAKSAEERLHWRVLHRQKEGVEEDIDEIIHRDSLRSQHEAAIEILNTVLLPAMKEVGDKFGAGELILPFVLQSAEVMKKAVSHLENYLERKEGVSKGRLVLATVYGDVHDIGKNLVKTILSNNGYEVIDLGKQVPAETIISKAVEVQADAIGLSALLVSTSRQMPLIVNELHRRGFKFPVLIGGAAINPRFGRRILLTESGEFYEPGVFYCKDAFEGLETMDALMDPEARQRLLARIRAEAEMELGRQASQLPSSSGRRSSVPLAERIPRPPVWGIHVVRQMPLESVFQCLAKNELFRLSWGAKNTHGEAWERLQADYEARLDAMRREALREGWLRPQGIYGYWPAQSEGDDLIIYDPASVQAGSPVEIMRFTFPRQNGSEFLCLADYFAPVDSGLMDVVAFQVVTVGQAASERVERLQAQGLYTEAYFTHGLAVQMAEAAAEYLHRHIRRELGLAPDQGKRYSWGYPAIPDLADHRKVFDLLPAETELGMSLTSAFQLVPEQSTAAIIVHHPLAKYFNIGESRIEQLMRAKEG</sequence>
<dbReference type="Proteomes" id="UP000050544">
    <property type="component" value="Unassembled WGS sequence"/>
</dbReference>
<dbReference type="InterPro" id="IPR011822">
    <property type="entry name" value="MetH"/>
</dbReference>
<evidence type="ECO:0000256" key="1">
    <source>
        <dbReference type="ARBA" id="ARBA00001700"/>
    </source>
</evidence>
<dbReference type="OrthoDB" id="9803687at2"/>
<dbReference type="PROSITE" id="PS50970">
    <property type="entry name" value="HCY"/>
    <property type="match status" value="1"/>
</dbReference>
<keyword evidence="10 20" id="KW-0846">Cobalamin</keyword>
<feature type="binding site" evidence="21 23">
    <location>
        <position position="240"/>
    </location>
    <ligand>
        <name>Zn(2+)</name>
        <dbReference type="ChEBI" id="CHEBI:29105"/>
    </ligand>
</feature>
<evidence type="ECO:0000256" key="6">
    <source>
        <dbReference type="ARBA" id="ARBA00012032"/>
    </source>
</evidence>
<evidence type="ECO:0000256" key="21">
    <source>
        <dbReference type="PIRSR" id="PIRSR000381-1"/>
    </source>
</evidence>
<keyword evidence="11 20" id="KW-0808">Transferase</keyword>
<dbReference type="Gene3D" id="3.40.50.280">
    <property type="entry name" value="Cobalamin-binding domain"/>
    <property type="match status" value="1"/>
</dbReference>
<name>A0A0P6XW93_9CHLR</name>
<evidence type="ECO:0000313" key="29">
    <source>
        <dbReference type="EMBL" id="KPL84451.1"/>
    </source>
</evidence>
<evidence type="ECO:0000256" key="16">
    <source>
        <dbReference type="ARBA" id="ARBA00023167"/>
    </source>
</evidence>
<dbReference type="PROSITE" id="PS51332">
    <property type="entry name" value="B12_BINDING"/>
    <property type="match status" value="1"/>
</dbReference>
<evidence type="ECO:0000256" key="3">
    <source>
        <dbReference type="ARBA" id="ARBA00001956"/>
    </source>
</evidence>
<dbReference type="GO" id="GO:0046653">
    <property type="term" value="P:tetrahydrofolate metabolic process"/>
    <property type="evidence" value="ECO:0007669"/>
    <property type="project" value="TreeGrafter"/>
</dbReference>
<dbReference type="InterPro" id="IPR050554">
    <property type="entry name" value="Met_Synthase/Corrinoid"/>
</dbReference>
<evidence type="ECO:0000256" key="14">
    <source>
        <dbReference type="ARBA" id="ARBA00022737"/>
    </source>
</evidence>
<dbReference type="Pfam" id="PF02965">
    <property type="entry name" value="Met_synt_B12"/>
    <property type="match status" value="1"/>
</dbReference>
<evidence type="ECO:0000313" key="30">
    <source>
        <dbReference type="Proteomes" id="UP000050544"/>
    </source>
</evidence>
<keyword evidence="8 20" id="KW-0489">Methyltransferase</keyword>
<evidence type="ECO:0000256" key="8">
    <source>
        <dbReference type="ARBA" id="ARBA00022603"/>
    </source>
</evidence>
<evidence type="ECO:0000256" key="10">
    <source>
        <dbReference type="ARBA" id="ARBA00022628"/>
    </source>
</evidence>
<feature type="domain" description="B12-binding N-terminal" evidence="28">
    <location>
        <begin position="641"/>
        <end position="741"/>
    </location>
</feature>
<dbReference type="SMART" id="SM01018">
    <property type="entry name" value="B12-binding_2"/>
    <property type="match status" value="1"/>
</dbReference>
<dbReference type="Gene3D" id="3.20.20.20">
    <property type="entry name" value="Dihydropteroate synthase-like"/>
    <property type="match status" value="1"/>
</dbReference>
<dbReference type="GO" id="GO:0008705">
    <property type="term" value="F:methionine synthase activity"/>
    <property type="evidence" value="ECO:0007669"/>
    <property type="project" value="UniProtKB-UniRule"/>
</dbReference>
<dbReference type="InterPro" id="IPR000489">
    <property type="entry name" value="Pterin-binding_dom"/>
</dbReference>
<dbReference type="Pfam" id="PF02574">
    <property type="entry name" value="S-methyl_trans"/>
    <property type="match status" value="1"/>
</dbReference>
<feature type="domain" description="Pterin-binding" evidence="25">
    <location>
        <begin position="352"/>
        <end position="609"/>
    </location>
</feature>
<dbReference type="InterPro" id="IPR006158">
    <property type="entry name" value="Cobalamin-bd"/>
</dbReference>
<feature type="domain" description="AdoMet activation" evidence="26">
    <location>
        <begin position="890"/>
        <end position="1179"/>
    </location>
</feature>
<evidence type="ECO:0000256" key="23">
    <source>
        <dbReference type="PROSITE-ProRule" id="PRU00333"/>
    </source>
</evidence>
<evidence type="ECO:0000256" key="4">
    <source>
        <dbReference type="ARBA" id="ARBA00005178"/>
    </source>
</evidence>
<evidence type="ECO:0000259" key="24">
    <source>
        <dbReference type="PROSITE" id="PS50970"/>
    </source>
</evidence>
<organism evidence="29 30">
    <name type="scientific">Thermanaerothrix daxensis</name>
    <dbReference type="NCBI Taxonomy" id="869279"/>
    <lineage>
        <taxon>Bacteria</taxon>
        <taxon>Bacillati</taxon>
        <taxon>Chloroflexota</taxon>
        <taxon>Anaerolineae</taxon>
        <taxon>Anaerolineales</taxon>
        <taxon>Anaerolineaceae</taxon>
        <taxon>Thermanaerothrix</taxon>
    </lineage>
</organism>
<evidence type="ECO:0000256" key="15">
    <source>
        <dbReference type="ARBA" id="ARBA00022833"/>
    </source>
</evidence>
<keyword evidence="14" id="KW-0677">Repeat</keyword>
<dbReference type="InterPro" id="IPR011005">
    <property type="entry name" value="Dihydropteroate_synth-like_sf"/>
</dbReference>
<keyword evidence="13 20" id="KW-0479">Metal-binding</keyword>
<dbReference type="InterPro" id="IPR036724">
    <property type="entry name" value="Cobalamin-bd_sf"/>
</dbReference>
<evidence type="ECO:0000256" key="7">
    <source>
        <dbReference type="ARBA" id="ARBA00013998"/>
    </source>
</evidence>
<gene>
    <name evidence="29" type="ORF">SE15_04940</name>
</gene>
<evidence type="ECO:0000256" key="13">
    <source>
        <dbReference type="ARBA" id="ARBA00022723"/>
    </source>
</evidence>
<comment type="cofactor">
    <cofactor evidence="2 20 23">
        <name>Zn(2+)</name>
        <dbReference type="ChEBI" id="CHEBI:29105"/>
    </cofactor>
</comment>
<evidence type="ECO:0000259" key="27">
    <source>
        <dbReference type="PROSITE" id="PS51332"/>
    </source>
</evidence>
<reference evidence="29 30" key="1">
    <citation type="submission" date="2015-07" db="EMBL/GenBank/DDBJ databases">
        <title>Whole genome sequence of Thermanaerothrix daxensis DSM 23592.</title>
        <authorList>
            <person name="Hemp J."/>
            <person name="Ward L.M."/>
            <person name="Pace L.A."/>
            <person name="Fischer W.W."/>
        </authorList>
    </citation>
    <scope>NUCLEOTIDE SEQUENCE [LARGE SCALE GENOMIC DNA]</scope>
    <source>
        <strain evidence="29 30">GNS-1</strain>
    </source>
</reference>
<dbReference type="PANTHER" id="PTHR45833">
    <property type="entry name" value="METHIONINE SYNTHASE"/>
    <property type="match status" value="1"/>
</dbReference>
<comment type="cofactor">
    <cofactor evidence="3 20 21">
        <name>methylcob(III)alamin</name>
        <dbReference type="ChEBI" id="CHEBI:28115"/>
    </cofactor>
</comment>
<dbReference type="PIRSF" id="PIRSF000381">
    <property type="entry name" value="MetH"/>
    <property type="match status" value="1"/>
</dbReference>
<keyword evidence="17 20" id="KW-0170">Cobalt</keyword>
<evidence type="ECO:0000256" key="9">
    <source>
        <dbReference type="ARBA" id="ARBA00022605"/>
    </source>
</evidence>
<dbReference type="Pfam" id="PF02310">
    <property type="entry name" value="B12-binding"/>
    <property type="match status" value="1"/>
</dbReference>
<dbReference type="NCBIfam" id="TIGR02082">
    <property type="entry name" value="metH"/>
    <property type="match status" value="1"/>
</dbReference>
<evidence type="ECO:0000256" key="18">
    <source>
        <dbReference type="ARBA" id="ARBA00025552"/>
    </source>
</evidence>
<feature type="binding site" evidence="21 23">
    <location>
        <position position="306"/>
    </location>
    <ligand>
        <name>Zn(2+)</name>
        <dbReference type="ChEBI" id="CHEBI:29105"/>
    </ligand>
</feature>
<evidence type="ECO:0000256" key="22">
    <source>
        <dbReference type="PIRSR" id="PIRSR000381-2"/>
    </source>
</evidence>
<dbReference type="GO" id="GO:0008270">
    <property type="term" value="F:zinc ion binding"/>
    <property type="evidence" value="ECO:0007669"/>
    <property type="project" value="UniProtKB-UniRule"/>
</dbReference>
<dbReference type="SUPFAM" id="SSF47644">
    <property type="entry name" value="Methionine synthase domain"/>
    <property type="match status" value="1"/>
</dbReference>
<feature type="binding site" description="axial binding residue" evidence="21">
    <location>
        <position position="754"/>
    </location>
    <ligand>
        <name>methylcob(III)alamin</name>
        <dbReference type="ChEBI" id="CHEBI:28115"/>
    </ligand>
    <ligandPart>
        <name>Co</name>
        <dbReference type="ChEBI" id="CHEBI:27638"/>
    </ligandPart>
</feature>
<dbReference type="PROSITE" id="PS50974">
    <property type="entry name" value="ADOMET_ACTIVATION"/>
    <property type="match status" value="1"/>
</dbReference>
<evidence type="ECO:0000256" key="5">
    <source>
        <dbReference type="ARBA" id="ARBA00010398"/>
    </source>
</evidence>
<dbReference type="GO" id="GO:0005829">
    <property type="term" value="C:cytosol"/>
    <property type="evidence" value="ECO:0007669"/>
    <property type="project" value="TreeGrafter"/>
</dbReference>
<feature type="binding site" evidence="22">
    <location>
        <position position="799"/>
    </location>
    <ligand>
        <name>methylcob(III)alamin</name>
        <dbReference type="ChEBI" id="CHEBI:28115"/>
    </ligand>
</feature>
<feature type="binding site" evidence="21 23">
    <location>
        <position position="307"/>
    </location>
    <ligand>
        <name>Zn(2+)</name>
        <dbReference type="ChEBI" id="CHEBI:29105"/>
    </ligand>
</feature>
<dbReference type="SUPFAM" id="SSF56507">
    <property type="entry name" value="Methionine synthase activation domain-like"/>
    <property type="match status" value="1"/>
</dbReference>
<dbReference type="InterPro" id="IPR036589">
    <property type="entry name" value="HCY_dom_sf"/>
</dbReference>
<dbReference type="InterPro" id="IPR036594">
    <property type="entry name" value="Meth_synthase_dom"/>
</dbReference>
<evidence type="ECO:0000256" key="2">
    <source>
        <dbReference type="ARBA" id="ARBA00001947"/>
    </source>
</evidence>
<dbReference type="SUPFAM" id="SSF52242">
    <property type="entry name" value="Cobalamin (vitamin B12)-binding domain"/>
    <property type="match status" value="1"/>
</dbReference>
<dbReference type="Pfam" id="PF02607">
    <property type="entry name" value="B12-binding_2"/>
    <property type="match status" value="1"/>
</dbReference>
<evidence type="ECO:0000256" key="20">
    <source>
        <dbReference type="PIRNR" id="PIRNR000381"/>
    </source>
</evidence>
<comment type="pathway">
    <text evidence="4 20">Amino-acid biosynthesis; L-methionine biosynthesis via de novo pathway; L-methionine from L-homocysteine (MetH route): step 1/1.</text>
</comment>
<keyword evidence="16 20" id="KW-0486">Methionine biosynthesis</keyword>
<dbReference type="InterPro" id="IPR003759">
    <property type="entry name" value="Cbl-bd_cap"/>
</dbReference>
<dbReference type="Pfam" id="PF00809">
    <property type="entry name" value="Pterin_bind"/>
    <property type="match status" value="1"/>
</dbReference>
<dbReference type="AlphaFoldDB" id="A0A0P6XW93"/>
<dbReference type="FunFam" id="3.20.20.20:FF:000007">
    <property type="entry name" value="Methionine synthase"/>
    <property type="match status" value="1"/>
</dbReference>
<dbReference type="GO" id="GO:0032259">
    <property type="term" value="P:methylation"/>
    <property type="evidence" value="ECO:0007669"/>
    <property type="project" value="UniProtKB-KW"/>
</dbReference>
<dbReference type="GO" id="GO:0031419">
    <property type="term" value="F:cobalamin binding"/>
    <property type="evidence" value="ECO:0007669"/>
    <property type="project" value="UniProtKB-UniRule"/>
</dbReference>
<comment type="function">
    <text evidence="18 20">Catalyzes the transfer of a methyl group from methyl-cobalamin to homocysteine, yielding enzyme-bound cob(I)alamin and methionine. Subsequently, remethylates the cofactor using methyltetrahydrofolate.</text>
</comment>
<dbReference type="Gene3D" id="3.10.196.10">
    <property type="entry name" value="Vitamin B12-dependent methionine synthase, activation domain"/>
    <property type="match status" value="1"/>
</dbReference>
<comment type="caution">
    <text evidence="29">The sequence shown here is derived from an EMBL/GenBank/DDBJ whole genome shotgun (WGS) entry which is preliminary data.</text>
</comment>
<evidence type="ECO:0000259" key="28">
    <source>
        <dbReference type="PROSITE" id="PS51337"/>
    </source>
</evidence>
<dbReference type="InterPro" id="IPR004223">
    <property type="entry name" value="VitB12-dep_Met_synth_activ_dom"/>
</dbReference>
<feature type="binding site" evidence="22">
    <location>
        <position position="859"/>
    </location>
    <ligand>
        <name>methylcob(III)alamin</name>
        <dbReference type="ChEBI" id="CHEBI:28115"/>
    </ligand>
</feature>
<dbReference type="Gene3D" id="1.10.1240.10">
    <property type="entry name" value="Methionine synthase domain"/>
    <property type="match status" value="1"/>
</dbReference>